<organism evidence="1 2">
    <name type="scientific">Dendrobium chrysotoxum</name>
    <name type="common">Orchid</name>
    <dbReference type="NCBI Taxonomy" id="161865"/>
    <lineage>
        <taxon>Eukaryota</taxon>
        <taxon>Viridiplantae</taxon>
        <taxon>Streptophyta</taxon>
        <taxon>Embryophyta</taxon>
        <taxon>Tracheophyta</taxon>
        <taxon>Spermatophyta</taxon>
        <taxon>Magnoliopsida</taxon>
        <taxon>Liliopsida</taxon>
        <taxon>Asparagales</taxon>
        <taxon>Orchidaceae</taxon>
        <taxon>Epidendroideae</taxon>
        <taxon>Malaxideae</taxon>
        <taxon>Dendrobiinae</taxon>
        <taxon>Dendrobium</taxon>
    </lineage>
</organism>
<dbReference type="EMBL" id="JAGFBR010000009">
    <property type="protein sequence ID" value="KAH0461410.1"/>
    <property type="molecule type" value="Genomic_DNA"/>
</dbReference>
<proteinExistence type="predicted"/>
<sequence>MKTTAEVSKDTYHARALLRVVLHYTVYRYGQTLIKVVMLLYRAIHDRSYITPCIALCTSFDKGCHIEAFEFTKDLGPAHDQGTSSKKKKRVGGGSFPPSHETAGALLLSHLQQFLAQGNEEKLHGSRGHGCLERGNEEKRGRSHCYSSRTRKKCEELLYMISPFKPRAKKKKKAAVKFFHKKERDSSCRRFFKLEQENVLTASLNYWNSKEYRFSSSAFIAKILRNTGSHQKPYCGNSEEYRFPPLAFTVGILKNIGHSTGLHCQNSKKN</sequence>
<keyword evidence="2" id="KW-1185">Reference proteome</keyword>
<dbReference type="AlphaFoldDB" id="A0AAV7GZB2"/>
<accession>A0AAV7GZB2</accession>
<protein>
    <submittedName>
        <fullName evidence="1">Uncharacterized protein</fullName>
    </submittedName>
</protein>
<reference evidence="1 2" key="1">
    <citation type="journal article" date="2021" name="Hortic Res">
        <title>Chromosome-scale assembly of the Dendrobium chrysotoxum genome enhances the understanding of orchid evolution.</title>
        <authorList>
            <person name="Zhang Y."/>
            <person name="Zhang G.Q."/>
            <person name="Zhang D."/>
            <person name="Liu X.D."/>
            <person name="Xu X.Y."/>
            <person name="Sun W.H."/>
            <person name="Yu X."/>
            <person name="Zhu X."/>
            <person name="Wang Z.W."/>
            <person name="Zhao X."/>
            <person name="Zhong W.Y."/>
            <person name="Chen H."/>
            <person name="Yin W.L."/>
            <person name="Huang T."/>
            <person name="Niu S.C."/>
            <person name="Liu Z.J."/>
        </authorList>
    </citation>
    <scope>NUCLEOTIDE SEQUENCE [LARGE SCALE GENOMIC DNA]</scope>
    <source>
        <strain evidence="1">Lindl</strain>
    </source>
</reference>
<evidence type="ECO:0000313" key="2">
    <source>
        <dbReference type="Proteomes" id="UP000775213"/>
    </source>
</evidence>
<comment type="caution">
    <text evidence="1">The sequence shown here is derived from an EMBL/GenBank/DDBJ whole genome shotgun (WGS) entry which is preliminary data.</text>
</comment>
<dbReference type="Proteomes" id="UP000775213">
    <property type="component" value="Unassembled WGS sequence"/>
</dbReference>
<evidence type="ECO:0000313" key="1">
    <source>
        <dbReference type="EMBL" id="KAH0461410.1"/>
    </source>
</evidence>
<gene>
    <name evidence="1" type="ORF">IEQ34_008985</name>
</gene>
<name>A0AAV7GZB2_DENCH</name>